<organism evidence="1 2">
    <name type="scientific">Cylindrobasidium torrendii FP15055 ss-10</name>
    <dbReference type="NCBI Taxonomy" id="1314674"/>
    <lineage>
        <taxon>Eukaryota</taxon>
        <taxon>Fungi</taxon>
        <taxon>Dikarya</taxon>
        <taxon>Basidiomycota</taxon>
        <taxon>Agaricomycotina</taxon>
        <taxon>Agaricomycetes</taxon>
        <taxon>Agaricomycetidae</taxon>
        <taxon>Agaricales</taxon>
        <taxon>Marasmiineae</taxon>
        <taxon>Physalacriaceae</taxon>
        <taxon>Cylindrobasidium</taxon>
    </lineage>
</organism>
<dbReference type="AlphaFoldDB" id="A0A0D7BIV7"/>
<protein>
    <submittedName>
        <fullName evidence="1">Uncharacterized protein</fullName>
    </submittedName>
</protein>
<name>A0A0D7BIV7_9AGAR</name>
<keyword evidence="2" id="KW-1185">Reference proteome</keyword>
<dbReference type="Proteomes" id="UP000054007">
    <property type="component" value="Unassembled WGS sequence"/>
</dbReference>
<proteinExistence type="predicted"/>
<reference evidence="1 2" key="1">
    <citation type="journal article" date="2015" name="Fungal Genet. Biol.">
        <title>Evolution of novel wood decay mechanisms in Agaricales revealed by the genome sequences of Fistulina hepatica and Cylindrobasidium torrendii.</title>
        <authorList>
            <person name="Floudas D."/>
            <person name="Held B.W."/>
            <person name="Riley R."/>
            <person name="Nagy L.G."/>
            <person name="Koehler G."/>
            <person name="Ransdell A.S."/>
            <person name="Younus H."/>
            <person name="Chow J."/>
            <person name="Chiniquy J."/>
            <person name="Lipzen A."/>
            <person name="Tritt A."/>
            <person name="Sun H."/>
            <person name="Haridas S."/>
            <person name="LaButti K."/>
            <person name="Ohm R.A."/>
            <person name="Kues U."/>
            <person name="Blanchette R.A."/>
            <person name="Grigoriev I.V."/>
            <person name="Minto R.E."/>
            <person name="Hibbett D.S."/>
        </authorList>
    </citation>
    <scope>NUCLEOTIDE SEQUENCE [LARGE SCALE GENOMIC DNA]</scope>
    <source>
        <strain evidence="1 2">FP15055 ss-10</strain>
    </source>
</reference>
<accession>A0A0D7BIV7</accession>
<dbReference type="EMBL" id="KN880467">
    <property type="protein sequence ID" value="KIY70488.1"/>
    <property type="molecule type" value="Genomic_DNA"/>
</dbReference>
<evidence type="ECO:0000313" key="2">
    <source>
        <dbReference type="Proteomes" id="UP000054007"/>
    </source>
</evidence>
<evidence type="ECO:0000313" key="1">
    <source>
        <dbReference type="EMBL" id="KIY70488.1"/>
    </source>
</evidence>
<gene>
    <name evidence="1" type="ORF">CYLTODRAFT_181949</name>
</gene>
<sequence>MACCILSRMAGLILCWTRGRWTLVNLCEPVMIWTGSIYCTCLIPSNVYLRFQQQVPLLATLLEGQTASAR</sequence>